<comment type="caution">
    <text evidence="7">The sequence shown here is derived from an EMBL/GenBank/DDBJ whole genome shotgun (WGS) entry which is preliminary data.</text>
</comment>
<evidence type="ECO:0000256" key="4">
    <source>
        <dbReference type="ARBA" id="ARBA00035172"/>
    </source>
</evidence>
<evidence type="ECO:0000256" key="6">
    <source>
        <dbReference type="RuleBase" id="RU000560"/>
    </source>
</evidence>
<dbReference type="GO" id="GO:0006412">
    <property type="term" value="P:translation"/>
    <property type="evidence" value="ECO:0007669"/>
    <property type="project" value="InterPro"/>
</dbReference>
<keyword evidence="5 6" id="KW-0694">RNA-binding</keyword>
<keyword evidence="2 5" id="KW-0689">Ribosomal protein</keyword>
<dbReference type="Gene3D" id="1.10.1900.20">
    <property type="entry name" value="Ribosomal protein L20"/>
    <property type="match status" value="1"/>
</dbReference>
<dbReference type="NCBIfam" id="TIGR01032">
    <property type="entry name" value="rplT_bact"/>
    <property type="match status" value="1"/>
</dbReference>
<dbReference type="InterPro" id="IPR005813">
    <property type="entry name" value="Ribosomal_bL20"/>
</dbReference>
<evidence type="ECO:0000313" key="7">
    <source>
        <dbReference type="EMBL" id="KKT78688.1"/>
    </source>
</evidence>
<evidence type="ECO:0000256" key="1">
    <source>
        <dbReference type="ARBA" id="ARBA00007698"/>
    </source>
</evidence>
<dbReference type="GO" id="GO:0000027">
    <property type="term" value="P:ribosomal large subunit assembly"/>
    <property type="evidence" value="ECO:0007669"/>
    <property type="project" value="UniProtKB-UniRule"/>
</dbReference>
<comment type="function">
    <text evidence="5 6">Binds directly to 23S ribosomal RNA and is necessary for the in vitro assembly process of the 50S ribosomal subunit. It is not involved in the protein synthesizing functions of that subunit.</text>
</comment>
<dbReference type="GO" id="GO:1990904">
    <property type="term" value="C:ribonucleoprotein complex"/>
    <property type="evidence" value="ECO:0007669"/>
    <property type="project" value="UniProtKB-KW"/>
</dbReference>
<evidence type="ECO:0000313" key="8">
    <source>
        <dbReference type="Proteomes" id="UP000034889"/>
    </source>
</evidence>
<dbReference type="Gene3D" id="6.10.160.10">
    <property type="match status" value="1"/>
</dbReference>
<dbReference type="GO" id="GO:0019843">
    <property type="term" value="F:rRNA binding"/>
    <property type="evidence" value="ECO:0007669"/>
    <property type="project" value="UniProtKB-UniRule"/>
</dbReference>
<keyword evidence="3 5" id="KW-0687">Ribonucleoprotein</keyword>
<comment type="similarity">
    <text evidence="1 5 6">Belongs to the bacterial ribosomal protein bL20 family.</text>
</comment>
<dbReference type="GO" id="GO:0003735">
    <property type="term" value="F:structural constituent of ribosome"/>
    <property type="evidence" value="ECO:0007669"/>
    <property type="project" value="InterPro"/>
</dbReference>
<protein>
    <recommendedName>
        <fullName evidence="4 5">Large ribosomal subunit protein bL20</fullName>
    </recommendedName>
</protein>
<name>A0A0G1K5E3_9BACT</name>
<dbReference type="AlphaFoldDB" id="A0A0G1K5E3"/>
<accession>A0A0G1K5E3</accession>
<dbReference type="InterPro" id="IPR035566">
    <property type="entry name" value="Ribosomal_protein_bL20_C"/>
</dbReference>
<dbReference type="CDD" id="cd07026">
    <property type="entry name" value="Ribosomal_L20"/>
    <property type="match status" value="1"/>
</dbReference>
<dbReference type="Pfam" id="PF00453">
    <property type="entry name" value="Ribosomal_L20"/>
    <property type="match status" value="1"/>
</dbReference>
<dbReference type="PANTHER" id="PTHR10986">
    <property type="entry name" value="39S RIBOSOMAL PROTEIN L20"/>
    <property type="match status" value="1"/>
</dbReference>
<evidence type="ECO:0000256" key="2">
    <source>
        <dbReference type="ARBA" id="ARBA00022980"/>
    </source>
</evidence>
<evidence type="ECO:0000256" key="3">
    <source>
        <dbReference type="ARBA" id="ARBA00023274"/>
    </source>
</evidence>
<dbReference type="PRINTS" id="PR00062">
    <property type="entry name" value="RIBOSOMALL20"/>
</dbReference>
<gene>
    <name evidence="5" type="primary">rplT</name>
    <name evidence="7" type="ORF">UW74_C0019G0007</name>
</gene>
<sequence>MPRVKKATIALKKRRKILKRAKGFRWGAKSKERTARERLLHAAKHSFQDRRKKKRNFRKLWQIQINAASRERGISYSVLINKLKRANIELDRKVLAQLAQEYPKAFSALIEKVK</sequence>
<dbReference type="EMBL" id="LCJM01000019">
    <property type="protein sequence ID" value="KKT78688.1"/>
    <property type="molecule type" value="Genomic_DNA"/>
</dbReference>
<keyword evidence="5 6" id="KW-0699">rRNA-binding</keyword>
<dbReference type="FunFam" id="1.10.1900.20:FF:000001">
    <property type="entry name" value="50S ribosomal protein L20"/>
    <property type="match status" value="1"/>
</dbReference>
<dbReference type="SUPFAM" id="SSF74731">
    <property type="entry name" value="Ribosomal protein L20"/>
    <property type="match status" value="1"/>
</dbReference>
<dbReference type="Proteomes" id="UP000034889">
    <property type="component" value="Unassembled WGS sequence"/>
</dbReference>
<proteinExistence type="inferred from homology"/>
<organism evidence="7 8">
    <name type="scientific">Candidatus Giovannonibacteria bacterium GW2011_GWC2_44_8</name>
    <dbReference type="NCBI Taxonomy" id="1618657"/>
    <lineage>
        <taxon>Bacteria</taxon>
        <taxon>Candidatus Giovannoniibacteriota</taxon>
    </lineage>
</organism>
<dbReference type="GO" id="GO:0005840">
    <property type="term" value="C:ribosome"/>
    <property type="evidence" value="ECO:0007669"/>
    <property type="project" value="UniProtKB-KW"/>
</dbReference>
<dbReference type="PATRIC" id="fig|1618657.3.peg.223"/>
<dbReference type="HAMAP" id="MF_00382">
    <property type="entry name" value="Ribosomal_bL20"/>
    <property type="match status" value="1"/>
</dbReference>
<evidence type="ECO:0000256" key="5">
    <source>
        <dbReference type="HAMAP-Rule" id="MF_00382"/>
    </source>
</evidence>
<reference evidence="7 8" key="1">
    <citation type="journal article" date="2015" name="Nature">
        <title>rRNA introns, odd ribosomes, and small enigmatic genomes across a large radiation of phyla.</title>
        <authorList>
            <person name="Brown C.T."/>
            <person name="Hug L.A."/>
            <person name="Thomas B.C."/>
            <person name="Sharon I."/>
            <person name="Castelle C.J."/>
            <person name="Singh A."/>
            <person name="Wilkins M.J."/>
            <person name="Williams K.H."/>
            <person name="Banfield J.F."/>
        </authorList>
    </citation>
    <scope>NUCLEOTIDE SEQUENCE [LARGE SCALE GENOMIC DNA]</scope>
</reference>